<dbReference type="InterPro" id="IPR003599">
    <property type="entry name" value="Ig_sub"/>
</dbReference>
<proteinExistence type="predicted"/>
<dbReference type="Ensembl" id="ENSOABT00000067094.1">
    <property type="protein sequence ID" value="ENSOABP00000065569.1"/>
    <property type="gene ID" value="ENSOABG00000038863.1"/>
</dbReference>
<dbReference type="Pfam" id="PF07686">
    <property type="entry name" value="V-set"/>
    <property type="match status" value="1"/>
</dbReference>
<protein>
    <recommendedName>
        <fullName evidence="4">Ig-like domain-containing protein</fullName>
    </recommendedName>
</protein>
<sequence>LFFFFHLTDPAVLVKAKHNIWSAAEGGNATLSCYLSLSGSTKFFCKEKCERAEDILIKTDGSTAQSGRFSIKYKDGSSGKGIVSVTFTHMIKSDSGMYRCALGRPSAPDSYYDFEVRVSNGEFVLKVTEVKKRGDPPTSSHLAIQTTFRSSILIDTTNNKSESGRYDIEYRPGSTVGLYMTITQLTKSDTGRYRCGYGNPLSPDSYDNNDVLVIDGKFLF</sequence>
<dbReference type="GO" id="GO:0005886">
    <property type="term" value="C:plasma membrane"/>
    <property type="evidence" value="ECO:0007669"/>
    <property type="project" value="TreeGrafter"/>
</dbReference>
<evidence type="ECO:0000313" key="6">
    <source>
        <dbReference type="Proteomes" id="UP000472276"/>
    </source>
</evidence>
<evidence type="ECO:0000256" key="1">
    <source>
        <dbReference type="ARBA" id="ARBA00004370"/>
    </source>
</evidence>
<dbReference type="InterPro" id="IPR013783">
    <property type="entry name" value="Ig-like_fold"/>
</dbReference>
<keyword evidence="3" id="KW-0472">Membrane</keyword>
<dbReference type="Gene3D" id="2.60.40.10">
    <property type="entry name" value="Immunoglobulins"/>
    <property type="match status" value="2"/>
</dbReference>
<evidence type="ECO:0000256" key="3">
    <source>
        <dbReference type="ARBA" id="ARBA00023136"/>
    </source>
</evidence>
<dbReference type="InterPro" id="IPR013106">
    <property type="entry name" value="Ig_V-set"/>
</dbReference>
<reference evidence="5" key="3">
    <citation type="submission" date="2025-09" db="UniProtKB">
        <authorList>
            <consortium name="Ensembl"/>
        </authorList>
    </citation>
    <scope>IDENTIFICATION</scope>
</reference>
<dbReference type="SUPFAM" id="SSF48726">
    <property type="entry name" value="Immunoglobulin"/>
    <property type="match status" value="2"/>
</dbReference>
<dbReference type="InterPro" id="IPR007110">
    <property type="entry name" value="Ig-like_dom"/>
</dbReference>
<dbReference type="InterPro" id="IPR036179">
    <property type="entry name" value="Ig-like_dom_sf"/>
</dbReference>
<reference evidence="5" key="2">
    <citation type="submission" date="2025-08" db="UniProtKB">
        <authorList>
            <consortium name="Ensembl"/>
        </authorList>
    </citation>
    <scope>IDENTIFICATION</scope>
</reference>
<evidence type="ECO:0000259" key="4">
    <source>
        <dbReference type="PROSITE" id="PS50835"/>
    </source>
</evidence>
<accession>A0AAZ1XD68</accession>
<name>A0AAZ1XD68_OREAU</name>
<dbReference type="InterPro" id="IPR050671">
    <property type="entry name" value="CD300_family_receptors"/>
</dbReference>
<keyword evidence="6" id="KW-1185">Reference proteome</keyword>
<evidence type="ECO:0000313" key="5">
    <source>
        <dbReference type="Ensembl" id="ENSOABP00000065569.1"/>
    </source>
</evidence>
<feature type="domain" description="Ig-like" evidence="4">
    <location>
        <begin position="10"/>
        <end position="119"/>
    </location>
</feature>
<reference evidence="6" key="1">
    <citation type="submission" date="2020-03" db="EMBL/GenBank/DDBJ databases">
        <title>Evolution of repeat sequences and sex chromosomes of tilapia species revealed by chromosome-level genomes.</title>
        <authorList>
            <person name="Xu L."/>
            <person name="Tao W."/>
            <person name="Wang D."/>
            <person name="Zhou Q."/>
        </authorList>
    </citation>
    <scope>NUCLEOTIDE SEQUENCE [LARGE SCALE GENOMIC DNA]</scope>
    <source>
        <strain evidence="6">Israel</strain>
    </source>
</reference>
<dbReference type="AlphaFoldDB" id="A0AAZ1XD68"/>
<dbReference type="SMART" id="SM00409">
    <property type="entry name" value="IG"/>
    <property type="match status" value="2"/>
</dbReference>
<dbReference type="PANTHER" id="PTHR11860:SF87">
    <property type="entry name" value="CMRF35-LIKE MOLECULE 8"/>
    <property type="match status" value="1"/>
</dbReference>
<dbReference type="PANTHER" id="PTHR11860">
    <property type="entry name" value="POLYMERIC-IMMUNOGLOBULIN RECEPTOR"/>
    <property type="match status" value="1"/>
</dbReference>
<dbReference type="GO" id="GO:0004888">
    <property type="term" value="F:transmembrane signaling receptor activity"/>
    <property type="evidence" value="ECO:0007669"/>
    <property type="project" value="TreeGrafter"/>
</dbReference>
<keyword evidence="2" id="KW-0812">Transmembrane</keyword>
<organism evidence="5 6">
    <name type="scientific">Oreochromis aureus</name>
    <name type="common">Israeli tilapia</name>
    <name type="synonym">Chromis aureus</name>
    <dbReference type="NCBI Taxonomy" id="47969"/>
    <lineage>
        <taxon>Eukaryota</taxon>
        <taxon>Metazoa</taxon>
        <taxon>Chordata</taxon>
        <taxon>Craniata</taxon>
        <taxon>Vertebrata</taxon>
        <taxon>Euteleostomi</taxon>
        <taxon>Actinopterygii</taxon>
        <taxon>Neopterygii</taxon>
        <taxon>Teleostei</taxon>
        <taxon>Neoteleostei</taxon>
        <taxon>Acanthomorphata</taxon>
        <taxon>Ovalentaria</taxon>
        <taxon>Cichlomorphae</taxon>
        <taxon>Cichliformes</taxon>
        <taxon>Cichlidae</taxon>
        <taxon>African cichlids</taxon>
        <taxon>Pseudocrenilabrinae</taxon>
        <taxon>Oreochromini</taxon>
        <taxon>Oreochromis</taxon>
    </lineage>
</organism>
<dbReference type="PROSITE" id="PS50835">
    <property type="entry name" value="IG_LIKE"/>
    <property type="match status" value="1"/>
</dbReference>
<dbReference type="Proteomes" id="UP000472276">
    <property type="component" value="Unassembled WGS sequence"/>
</dbReference>
<comment type="subcellular location">
    <subcellularLocation>
        <location evidence="1">Membrane</location>
    </subcellularLocation>
</comment>
<evidence type="ECO:0000256" key="2">
    <source>
        <dbReference type="ARBA" id="ARBA00022692"/>
    </source>
</evidence>